<evidence type="ECO:0000256" key="7">
    <source>
        <dbReference type="HAMAP-Rule" id="MF_01007"/>
    </source>
</evidence>
<dbReference type="OrthoDB" id="9806637at2"/>
<comment type="similarity">
    <text evidence="1 7">Belongs to the methyltransferase superfamily. RsmH family.</text>
</comment>
<feature type="binding site" evidence="7">
    <location>
        <position position="101"/>
    </location>
    <ligand>
        <name>S-adenosyl-L-methionine</name>
        <dbReference type="ChEBI" id="CHEBI:59789"/>
    </ligand>
</feature>
<keyword evidence="3 7" id="KW-0698">rRNA processing</keyword>
<comment type="catalytic activity">
    <reaction evidence="7">
        <text>cytidine(1402) in 16S rRNA + S-adenosyl-L-methionine = N(4)-methylcytidine(1402) in 16S rRNA + S-adenosyl-L-homocysteine + H(+)</text>
        <dbReference type="Rhea" id="RHEA:42928"/>
        <dbReference type="Rhea" id="RHEA-COMP:10286"/>
        <dbReference type="Rhea" id="RHEA-COMP:10287"/>
        <dbReference type="ChEBI" id="CHEBI:15378"/>
        <dbReference type="ChEBI" id="CHEBI:57856"/>
        <dbReference type="ChEBI" id="CHEBI:59789"/>
        <dbReference type="ChEBI" id="CHEBI:74506"/>
        <dbReference type="ChEBI" id="CHEBI:82748"/>
        <dbReference type="EC" id="2.1.1.199"/>
    </reaction>
</comment>
<dbReference type="Pfam" id="PF01795">
    <property type="entry name" value="Methyltransf_5"/>
    <property type="match status" value="1"/>
</dbReference>
<dbReference type="GO" id="GO:0070475">
    <property type="term" value="P:rRNA base methylation"/>
    <property type="evidence" value="ECO:0007669"/>
    <property type="project" value="UniProtKB-UniRule"/>
</dbReference>
<keyword evidence="4 7" id="KW-0489">Methyltransferase</keyword>
<evidence type="ECO:0000256" key="5">
    <source>
        <dbReference type="ARBA" id="ARBA00022679"/>
    </source>
</evidence>
<keyword evidence="2 7" id="KW-0963">Cytoplasm</keyword>
<keyword evidence="9" id="KW-1185">Reference proteome</keyword>
<proteinExistence type="inferred from homology"/>
<evidence type="ECO:0000256" key="3">
    <source>
        <dbReference type="ARBA" id="ARBA00022552"/>
    </source>
</evidence>
<evidence type="ECO:0000313" key="8">
    <source>
        <dbReference type="EMBL" id="SDC57607.1"/>
    </source>
</evidence>
<dbReference type="Gene3D" id="3.40.50.150">
    <property type="entry name" value="Vaccinia Virus protein VP39"/>
    <property type="match status" value="1"/>
</dbReference>
<dbReference type="EC" id="2.1.1.199" evidence="7"/>
<reference evidence="9" key="1">
    <citation type="submission" date="2016-10" db="EMBL/GenBank/DDBJ databases">
        <authorList>
            <person name="Varghese N."/>
            <person name="Submissions S."/>
        </authorList>
    </citation>
    <scope>NUCLEOTIDE SEQUENCE [LARGE SCALE GENOMIC DNA]</scope>
    <source>
        <strain evidence="9">DSM 11005</strain>
    </source>
</reference>
<evidence type="ECO:0000256" key="1">
    <source>
        <dbReference type="ARBA" id="ARBA00010396"/>
    </source>
</evidence>
<organism evidence="8 9">
    <name type="scientific">Succiniclasticum ruminis</name>
    <dbReference type="NCBI Taxonomy" id="40841"/>
    <lineage>
        <taxon>Bacteria</taxon>
        <taxon>Bacillati</taxon>
        <taxon>Bacillota</taxon>
        <taxon>Negativicutes</taxon>
        <taxon>Acidaminococcales</taxon>
        <taxon>Acidaminococcaceae</taxon>
        <taxon>Succiniclasticum</taxon>
    </lineage>
</organism>
<evidence type="ECO:0000256" key="6">
    <source>
        <dbReference type="ARBA" id="ARBA00022691"/>
    </source>
</evidence>
<dbReference type="PANTHER" id="PTHR11265:SF0">
    <property type="entry name" value="12S RRNA N4-METHYLCYTIDINE METHYLTRANSFERASE"/>
    <property type="match status" value="1"/>
</dbReference>
<keyword evidence="6 7" id="KW-0949">S-adenosyl-L-methionine</keyword>
<dbReference type="FunFam" id="1.10.150.170:FF:000001">
    <property type="entry name" value="Ribosomal RNA small subunit methyltransferase H"/>
    <property type="match status" value="1"/>
</dbReference>
<dbReference type="AlphaFoldDB" id="A0A1G6MQV7"/>
<dbReference type="RefSeq" id="WP_093730666.1">
    <property type="nucleotide sequence ID" value="NZ_FMYW01000010.1"/>
</dbReference>
<dbReference type="InterPro" id="IPR029063">
    <property type="entry name" value="SAM-dependent_MTases_sf"/>
</dbReference>
<evidence type="ECO:0000313" key="9">
    <source>
        <dbReference type="Proteomes" id="UP000198943"/>
    </source>
</evidence>
<dbReference type="NCBIfam" id="TIGR00006">
    <property type="entry name" value="16S rRNA (cytosine(1402)-N(4))-methyltransferase RsmH"/>
    <property type="match status" value="1"/>
</dbReference>
<sequence length="308" mass="34103">MEFSHVSVLLKECIDWLVTDPEGIYVDCTLGGAGHSSEIVARLSEKGRLIGIDQDDDALAAASGRLQNARCRVDIVKSNFKDLKGVLHTLEINSVSGILFDLGVSSYQLDMPERGFSYMHEGPLDMRMNQEAALTADTIVNTYSEAELAGLIWRYGEERWAKRIAQFIVAERQKKPLHTTGELVEVIKKAIPKGARKDGPHPAKRTFQALRIEVNDELNILDQVVEDAVNALKPGGRIGVITFQSLEDRIVKQKLVQLAKGCICPPHMPCVCGRKPLIGKPGNLVPGNEEIEMNPRARSARLRFAEKI</sequence>
<protein>
    <recommendedName>
        <fullName evidence="7">Ribosomal RNA small subunit methyltransferase H</fullName>
        <ecNumber evidence="7">2.1.1.199</ecNumber>
    </recommendedName>
    <alternativeName>
        <fullName evidence="7">16S rRNA m(4)C1402 methyltransferase</fullName>
    </alternativeName>
    <alternativeName>
        <fullName evidence="7">rRNA (cytosine-N(4)-)-methyltransferase RsmH</fullName>
    </alternativeName>
</protein>
<dbReference type="PANTHER" id="PTHR11265">
    <property type="entry name" value="S-ADENOSYL-METHYLTRANSFERASE MRAW"/>
    <property type="match status" value="1"/>
</dbReference>
<dbReference type="Gene3D" id="1.10.150.170">
    <property type="entry name" value="Putative methyltransferase TM0872, insert domain"/>
    <property type="match status" value="1"/>
</dbReference>
<feature type="binding site" evidence="7">
    <location>
        <begin position="33"/>
        <end position="35"/>
    </location>
    <ligand>
        <name>S-adenosyl-L-methionine</name>
        <dbReference type="ChEBI" id="CHEBI:59789"/>
    </ligand>
</feature>
<dbReference type="EMBL" id="FMYW01000010">
    <property type="protein sequence ID" value="SDC57607.1"/>
    <property type="molecule type" value="Genomic_DNA"/>
</dbReference>
<dbReference type="InterPro" id="IPR023397">
    <property type="entry name" value="SAM-dep_MeTrfase_MraW_recog"/>
</dbReference>
<evidence type="ECO:0000256" key="4">
    <source>
        <dbReference type="ARBA" id="ARBA00022603"/>
    </source>
</evidence>
<feature type="binding site" evidence="7">
    <location>
        <position position="53"/>
    </location>
    <ligand>
        <name>S-adenosyl-L-methionine</name>
        <dbReference type="ChEBI" id="CHEBI:59789"/>
    </ligand>
</feature>
<dbReference type="SUPFAM" id="SSF81799">
    <property type="entry name" value="Putative methyltransferase TM0872, insert domain"/>
    <property type="match status" value="1"/>
</dbReference>
<dbReference type="GO" id="GO:0071424">
    <property type="term" value="F:rRNA (cytosine-N4-)-methyltransferase activity"/>
    <property type="evidence" value="ECO:0007669"/>
    <property type="project" value="UniProtKB-UniRule"/>
</dbReference>
<comment type="subcellular location">
    <subcellularLocation>
        <location evidence="7">Cytoplasm</location>
    </subcellularLocation>
</comment>
<feature type="binding site" evidence="7">
    <location>
        <position position="80"/>
    </location>
    <ligand>
        <name>S-adenosyl-L-methionine</name>
        <dbReference type="ChEBI" id="CHEBI:59789"/>
    </ligand>
</feature>
<dbReference type="HAMAP" id="MF_01007">
    <property type="entry name" value="16SrRNA_methyltr_H"/>
    <property type="match status" value="1"/>
</dbReference>
<keyword evidence="5 7" id="KW-0808">Transferase</keyword>
<dbReference type="SUPFAM" id="SSF53335">
    <property type="entry name" value="S-adenosyl-L-methionine-dependent methyltransferases"/>
    <property type="match status" value="1"/>
</dbReference>
<gene>
    <name evidence="7" type="primary">rsmH</name>
    <name evidence="8" type="ORF">SAMN04487864_11078</name>
</gene>
<dbReference type="Proteomes" id="UP000198943">
    <property type="component" value="Unassembled WGS sequence"/>
</dbReference>
<comment type="function">
    <text evidence="7">Specifically methylates the N4 position of cytidine in position 1402 (C1402) of 16S rRNA.</text>
</comment>
<dbReference type="PIRSF" id="PIRSF004486">
    <property type="entry name" value="MraW"/>
    <property type="match status" value="1"/>
</dbReference>
<name>A0A1G6MQV7_9FIRM</name>
<evidence type="ECO:0000256" key="2">
    <source>
        <dbReference type="ARBA" id="ARBA00022490"/>
    </source>
</evidence>
<feature type="binding site" evidence="7">
    <location>
        <position position="108"/>
    </location>
    <ligand>
        <name>S-adenosyl-L-methionine</name>
        <dbReference type="ChEBI" id="CHEBI:59789"/>
    </ligand>
</feature>
<dbReference type="GO" id="GO:0005737">
    <property type="term" value="C:cytoplasm"/>
    <property type="evidence" value="ECO:0007669"/>
    <property type="project" value="UniProtKB-SubCell"/>
</dbReference>
<dbReference type="InterPro" id="IPR002903">
    <property type="entry name" value="RsmH"/>
</dbReference>
<accession>A0A1G6MQV7</accession>